<dbReference type="Pfam" id="PF13614">
    <property type="entry name" value="AAA_31"/>
    <property type="match status" value="1"/>
</dbReference>
<dbReference type="InterPro" id="IPR025669">
    <property type="entry name" value="AAA_dom"/>
</dbReference>
<keyword evidence="3" id="KW-1185">Reference proteome</keyword>
<organism evidence="2 3">
    <name type="scientific">Iodobacter ciconiae</name>
    <dbReference type="NCBI Taxonomy" id="2496266"/>
    <lineage>
        <taxon>Bacteria</taxon>
        <taxon>Pseudomonadati</taxon>
        <taxon>Pseudomonadota</taxon>
        <taxon>Betaproteobacteria</taxon>
        <taxon>Neisseriales</taxon>
        <taxon>Chitinibacteraceae</taxon>
        <taxon>Iodobacter</taxon>
    </lineage>
</organism>
<dbReference type="PANTHER" id="PTHR13696">
    <property type="entry name" value="P-LOOP CONTAINING NUCLEOSIDE TRIPHOSPHATE HYDROLASE"/>
    <property type="match status" value="1"/>
</dbReference>
<sequence length="279" mass="31591">MKTISFVNMKGGVGKTTLALNVAHCLARTHNKKVVVIDVDPQFNATQCLFTGDEYVSILRNGKHTILNVFDTEKRPIASVVGGVSTSEPLELKDVKLQKKGQLWVLPGNIDLYRLEMTTGEGREFAIQRLIEEKLIPEEFDYAIIDTPPTPSMWMTSALIASDYFVIPVKPDPLSLIGIDLLWSIIDRRRKSYALKLKCLGVILTMVERPDSVMFNDARTNLAGNKYWKNYVLSEYLPKRADLARNQLTQPFILHMDDFELRASLTALVNKFVTEIEND</sequence>
<gene>
    <name evidence="2" type="ORF">EJO50_04845</name>
</gene>
<evidence type="ECO:0000259" key="1">
    <source>
        <dbReference type="Pfam" id="PF13614"/>
    </source>
</evidence>
<dbReference type="RefSeq" id="WP_125972004.1">
    <property type="nucleotide sequence ID" value="NZ_CP034433.1"/>
</dbReference>
<dbReference type="Gene3D" id="3.40.50.300">
    <property type="entry name" value="P-loop containing nucleotide triphosphate hydrolases"/>
    <property type="match status" value="1"/>
</dbReference>
<dbReference type="SUPFAM" id="SSF52540">
    <property type="entry name" value="P-loop containing nucleoside triphosphate hydrolases"/>
    <property type="match status" value="1"/>
</dbReference>
<feature type="domain" description="AAA" evidence="1">
    <location>
        <begin position="1"/>
        <end position="197"/>
    </location>
</feature>
<dbReference type="AlphaFoldDB" id="A0A3S8ZQW7"/>
<proteinExistence type="predicted"/>
<accession>A0A3S8ZQW7</accession>
<dbReference type="EMBL" id="CP034433">
    <property type="protein sequence ID" value="AZN35868.1"/>
    <property type="molecule type" value="Genomic_DNA"/>
</dbReference>
<dbReference type="KEGG" id="iod:EJO50_04845"/>
<reference evidence="2 3" key="1">
    <citation type="submission" date="2018-12" db="EMBL/GenBank/DDBJ databases">
        <title>Complete genome sequence of Iodobacter sp. H11R3.</title>
        <authorList>
            <person name="Bae J.-W."/>
        </authorList>
    </citation>
    <scope>NUCLEOTIDE SEQUENCE [LARGE SCALE GENOMIC DNA]</scope>
    <source>
        <strain evidence="2 3">H11R3</strain>
    </source>
</reference>
<protein>
    <submittedName>
        <fullName evidence="2">ParA family protein</fullName>
    </submittedName>
</protein>
<dbReference type="InterPro" id="IPR050678">
    <property type="entry name" value="DNA_Partitioning_ATPase"/>
</dbReference>
<evidence type="ECO:0000313" key="2">
    <source>
        <dbReference type="EMBL" id="AZN35868.1"/>
    </source>
</evidence>
<dbReference type="CDD" id="cd02042">
    <property type="entry name" value="ParAB_family"/>
    <property type="match status" value="1"/>
</dbReference>
<name>A0A3S8ZQW7_9NEIS</name>
<dbReference type="InterPro" id="IPR027417">
    <property type="entry name" value="P-loop_NTPase"/>
</dbReference>
<evidence type="ECO:0000313" key="3">
    <source>
        <dbReference type="Proteomes" id="UP000282438"/>
    </source>
</evidence>
<dbReference type="PANTHER" id="PTHR13696:SF99">
    <property type="entry name" value="COBYRINIC ACID AC-DIAMIDE SYNTHASE"/>
    <property type="match status" value="1"/>
</dbReference>
<dbReference type="OrthoDB" id="9815116at2"/>
<dbReference type="Proteomes" id="UP000282438">
    <property type="component" value="Chromosome"/>
</dbReference>